<dbReference type="InterPro" id="IPR003474">
    <property type="entry name" value="Glcn_transporter"/>
</dbReference>
<sequence length="441" mass="45689">MDPLLAFVIGMVVLVLIAIKPFKMPAFIALTITALVIGILAGMSPLEAISTFTQGFGSLVTKIGLVIIFGIILGRYLEVSGAAKSMALAFLNIFKEKNAPLGMALSGYVSSIPVYSDVTFVIFTPLMKAISATARISLPVLAVSLSAGALATHVFVPPTPGPLAVAGLLNIELGKMIIYGSLAALGMTLGGWAFAVLYLQRKYPDVYPTLEEISENVSTEERLPSASRSFIALLTPMVLILLNTAGSILLPENSSLLAFLKIIGDKNIALMIGAGLAALLLKDYIGIEGLKKNVDESLRIAGPIVFITAAGGGLSSILKASGAGKAVAEGIAYAGIPPILAVFIVAGILKTATGSGTTAVITSATLATPFVEMGVPPILIALAAGSGARLVCHVNDSFFWVYTKMTGFDTEMGLKTLTIGNIFMALGGFIVTLILAAIGVR</sequence>
<feature type="transmembrane region" description="Helical" evidence="1">
    <location>
        <begin position="422"/>
        <end position="440"/>
    </location>
</feature>
<keyword evidence="1" id="KW-1133">Transmembrane helix</keyword>
<keyword evidence="3" id="KW-1185">Reference proteome</keyword>
<keyword evidence="1" id="KW-0472">Membrane</keyword>
<feature type="transmembrane region" description="Helical" evidence="1">
    <location>
        <begin position="27"/>
        <end position="44"/>
    </location>
</feature>
<feature type="transmembrane region" description="Helical" evidence="1">
    <location>
        <begin position="136"/>
        <end position="156"/>
    </location>
</feature>
<dbReference type="KEGG" id="tagg:NF865_00030"/>
<proteinExistence type="predicted"/>
<dbReference type="GO" id="GO:0015128">
    <property type="term" value="F:gluconate transmembrane transporter activity"/>
    <property type="evidence" value="ECO:0007669"/>
    <property type="project" value="InterPro"/>
</dbReference>
<evidence type="ECO:0000313" key="3">
    <source>
        <dbReference type="Proteomes" id="UP001055732"/>
    </source>
</evidence>
<feature type="transmembrane region" description="Helical" evidence="1">
    <location>
        <begin position="176"/>
        <end position="199"/>
    </location>
</feature>
<evidence type="ECO:0000313" key="2">
    <source>
        <dbReference type="EMBL" id="USS40669.1"/>
    </source>
</evidence>
<feature type="transmembrane region" description="Helical" evidence="1">
    <location>
        <begin position="330"/>
        <end position="349"/>
    </location>
</feature>
<gene>
    <name evidence="2" type="ORF">NF865_00030</name>
</gene>
<dbReference type="PANTHER" id="PTHR30354">
    <property type="entry name" value="GNT FAMILY GLUCONATE TRANSPORTER"/>
    <property type="match status" value="1"/>
</dbReference>
<dbReference type="Proteomes" id="UP001055732">
    <property type="component" value="Chromosome"/>
</dbReference>
<feature type="transmembrane region" description="Helical" evidence="1">
    <location>
        <begin position="268"/>
        <end position="285"/>
    </location>
</feature>
<dbReference type="GO" id="GO:0005886">
    <property type="term" value="C:plasma membrane"/>
    <property type="evidence" value="ECO:0007669"/>
    <property type="project" value="TreeGrafter"/>
</dbReference>
<feature type="transmembrane region" description="Helical" evidence="1">
    <location>
        <begin position="297"/>
        <end position="318"/>
    </location>
</feature>
<dbReference type="PANTHER" id="PTHR30354:SF11">
    <property type="entry name" value="PERMEASE"/>
    <property type="match status" value="1"/>
</dbReference>
<feature type="transmembrane region" description="Helical" evidence="1">
    <location>
        <begin position="230"/>
        <end position="248"/>
    </location>
</feature>
<keyword evidence="1" id="KW-0812">Transmembrane</keyword>
<dbReference type="EMBL" id="CP099582">
    <property type="protein sequence ID" value="USS40669.1"/>
    <property type="molecule type" value="Genomic_DNA"/>
</dbReference>
<dbReference type="Pfam" id="PF02447">
    <property type="entry name" value="GntP_permease"/>
    <property type="match status" value="1"/>
</dbReference>
<feature type="transmembrane region" description="Helical" evidence="1">
    <location>
        <begin position="6"/>
        <end position="22"/>
    </location>
</feature>
<organism evidence="2 3">
    <name type="scientific">Thermococcus aggregans</name>
    <dbReference type="NCBI Taxonomy" id="110163"/>
    <lineage>
        <taxon>Archaea</taxon>
        <taxon>Methanobacteriati</taxon>
        <taxon>Methanobacteriota</taxon>
        <taxon>Thermococci</taxon>
        <taxon>Thermococcales</taxon>
        <taxon>Thermococcaceae</taxon>
        <taxon>Thermococcus</taxon>
    </lineage>
</organism>
<reference evidence="2" key="2">
    <citation type="submission" date="2022-06" db="EMBL/GenBank/DDBJ databases">
        <authorList>
            <person name="Park Y.-J."/>
        </authorList>
    </citation>
    <scope>NUCLEOTIDE SEQUENCE</scope>
    <source>
        <strain evidence="2">TY</strain>
    </source>
</reference>
<protein>
    <submittedName>
        <fullName evidence="2">GntP family permease</fullName>
    </submittedName>
</protein>
<name>A0A9E7MXM0_THEAG</name>
<dbReference type="AlphaFoldDB" id="A0A9E7MXM0"/>
<feature type="transmembrane region" description="Helical" evidence="1">
    <location>
        <begin position="56"/>
        <end position="77"/>
    </location>
</feature>
<reference evidence="2" key="1">
    <citation type="journal article" date="1998" name="Int. J. Syst. Bacteriol. 48 Pt">
        <title>Thermococcus guaymasensis sp. nov. and Thermococcus aggregans sp. nov., two novel thermophilic archaea isolated from the Guaymas Basin hydrothermal vent site.</title>
        <authorList>
            <person name="Canganella F."/>
            <person name="Jones W.J."/>
            <person name="Gambacorta A."/>
            <person name="Antranikian G."/>
        </authorList>
    </citation>
    <scope>NUCLEOTIDE SEQUENCE</scope>
    <source>
        <strain evidence="2">TY</strain>
    </source>
</reference>
<evidence type="ECO:0000256" key="1">
    <source>
        <dbReference type="SAM" id="Phobius"/>
    </source>
</evidence>
<accession>A0A9E7MXM0</accession>